<name>A0A7V5H3Y1_CALAY</name>
<accession>A0A7V5H3Y1</accession>
<feature type="transmembrane region" description="Helical" evidence="8">
    <location>
        <begin position="92"/>
        <end position="115"/>
    </location>
</feature>
<feature type="transmembrane region" description="Helical" evidence="8">
    <location>
        <begin position="198"/>
        <end position="217"/>
    </location>
</feature>
<protein>
    <submittedName>
        <fullName evidence="9">ABC transporter permease</fullName>
    </submittedName>
</protein>
<keyword evidence="6 8" id="KW-1133">Transmembrane helix</keyword>
<evidence type="ECO:0000313" key="9">
    <source>
        <dbReference type="EMBL" id="HHE55401.1"/>
    </source>
</evidence>
<organism evidence="9">
    <name type="scientific">Caldithrix abyssi</name>
    <dbReference type="NCBI Taxonomy" id="187145"/>
    <lineage>
        <taxon>Bacteria</taxon>
        <taxon>Pseudomonadati</taxon>
        <taxon>Calditrichota</taxon>
        <taxon>Calditrichia</taxon>
        <taxon>Calditrichales</taxon>
        <taxon>Calditrichaceae</taxon>
        <taxon>Caldithrix</taxon>
    </lineage>
</organism>
<keyword evidence="7 8" id="KW-0472">Membrane</keyword>
<dbReference type="GO" id="GO:1903607">
    <property type="term" value="P:cytochrome c biosynthetic process"/>
    <property type="evidence" value="ECO:0007669"/>
    <property type="project" value="TreeGrafter"/>
</dbReference>
<reference evidence="9" key="1">
    <citation type="journal article" date="2020" name="mSystems">
        <title>Genome- and Community-Level Interaction Insights into Carbon Utilization and Element Cycling Functions of Hydrothermarchaeota in Hydrothermal Sediment.</title>
        <authorList>
            <person name="Zhou Z."/>
            <person name="Liu Y."/>
            <person name="Xu W."/>
            <person name="Pan J."/>
            <person name="Luo Z.H."/>
            <person name="Li M."/>
        </authorList>
    </citation>
    <scope>NUCLEOTIDE SEQUENCE [LARGE SCALE GENOMIC DNA]</scope>
    <source>
        <strain evidence="9">HyVt-76</strain>
    </source>
</reference>
<feature type="transmembrane region" description="Helical" evidence="8">
    <location>
        <begin position="49"/>
        <end position="71"/>
    </location>
</feature>
<dbReference type="Pfam" id="PF03379">
    <property type="entry name" value="CcmB"/>
    <property type="match status" value="1"/>
</dbReference>
<dbReference type="GO" id="GO:0017004">
    <property type="term" value="P:cytochrome complex assembly"/>
    <property type="evidence" value="ECO:0007669"/>
    <property type="project" value="UniProtKB-KW"/>
</dbReference>
<evidence type="ECO:0000256" key="8">
    <source>
        <dbReference type="SAM" id="Phobius"/>
    </source>
</evidence>
<evidence type="ECO:0000256" key="4">
    <source>
        <dbReference type="ARBA" id="ARBA00022692"/>
    </source>
</evidence>
<feature type="transmembrane region" description="Helical" evidence="8">
    <location>
        <begin position="157"/>
        <end position="178"/>
    </location>
</feature>
<evidence type="ECO:0000256" key="3">
    <source>
        <dbReference type="ARBA" id="ARBA00022448"/>
    </source>
</evidence>
<evidence type="ECO:0000256" key="5">
    <source>
        <dbReference type="ARBA" id="ARBA00022748"/>
    </source>
</evidence>
<dbReference type="AlphaFoldDB" id="A0A7V5H3Y1"/>
<keyword evidence="5" id="KW-0201">Cytochrome c-type biogenesis</keyword>
<feature type="transmembrane region" description="Helical" evidence="8">
    <location>
        <begin position="20"/>
        <end position="43"/>
    </location>
</feature>
<comment type="similarity">
    <text evidence="2">Belongs to the CcmB/CycW/HelB family.</text>
</comment>
<comment type="caution">
    <text evidence="9">The sequence shown here is derived from an EMBL/GenBank/DDBJ whole genome shotgun (WGS) entry which is preliminary data.</text>
</comment>
<feature type="transmembrane region" description="Helical" evidence="8">
    <location>
        <begin position="127"/>
        <end position="150"/>
    </location>
</feature>
<dbReference type="Proteomes" id="UP000886111">
    <property type="component" value="Unassembled WGS sequence"/>
</dbReference>
<dbReference type="PANTHER" id="PTHR30070:SF1">
    <property type="entry name" value="CYTOCHROME C BIOGENESIS B-RELATED"/>
    <property type="match status" value="1"/>
</dbReference>
<evidence type="ECO:0000256" key="7">
    <source>
        <dbReference type="ARBA" id="ARBA00023136"/>
    </source>
</evidence>
<dbReference type="GO" id="GO:0015232">
    <property type="term" value="F:heme transmembrane transporter activity"/>
    <property type="evidence" value="ECO:0007669"/>
    <property type="project" value="InterPro"/>
</dbReference>
<evidence type="ECO:0000256" key="6">
    <source>
        <dbReference type="ARBA" id="ARBA00022989"/>
    </source>
</evidence>
<gene>
    <name evidence="9" type="ORF">ENL21_06430</name>
</gene>
<dbReference type="PANTHER" id="PTHR30070">
    <property type="entry name" value="HEME EXPORTER PROTEIN B"/>
    <property type="match status" value="1"/>
</dbReference>
<sequence length="219" mass="24207">MKQIWLIFLKDVQQEFKTRYAINAIMLFAIVTLSAVSFSIGAYTATTRVLAALFWIILFFSSMSGLSHIFIREEETQTADTLKLVARPSSIYLGKFFFNLVLLVLLEVILIPLFIAIMNFKVVSFQIFLLTMFIGNFGLAGGGTMVAAIISKASTKGALFTVLSFPILLPVLISGISATRKAAESVKLMDAQNELQALLAYGVIIIVASILLFDFVWNE</sequence>
<evidence type="ECO:0000256" key="1">
    <source>
        <dbReference type="ARBA" id="ARBA00004141"/>
    </source>
</evidence>
<keyword evidence="3" id="KW-0813">Transport</keyword>
<comment type="subcellular location">
    <subcellularLocation>
        <location evidence="1">Membrane</location>
        <topology evidence="1">Multi-pass membrane protein</topology>
    </subcellularLocation>
</comment>
<dbReference type="GO" id="GO:0005886">
    <property type="term" value="C:plasma membrane"/>
    <property type="evidence" value="ECO:0007669"/>
    <property type="project" value="TreeGrafter"/>
</dbReference>
<keyword evidence="4 8" id="KW-0812">Transmembrane</keyword>
<dbReference type="InterPro" id="IPR003544">
    <property type="entry name" value="Cyt_c_biogenesis_CcmB"/>
</dbReference>
<proteinExistence type="inferred from homology"/>
<dbReference type="EMBL" id="DRTD01000471">
    <property type="protein sequence ID" value="HHE55401.1"/>
    <property type="molecule type" value="Genomic_DNA"/>
</dbReference>
<evidence type="ECO:0000256" key="2">
    <source>
        <dbReference type="ARBA" id="ARBA00010544"/>
    </source>
</evidence>